<dbReference type="EMBL" id="JASFZW010000002">
    <property type="protein sequence ID" value="KAK2079553.1"/>
    <property type="molecule type" value="Genomic_DNA"/>
</dbReference>
<evidence type="ECO:0000259" key="1">
    <source>
        <dbReference type="PROSITE" id="PS00745"/>
    </source>
</evidence>
<dbReference type="PANTHER" id="PTHR11075">
    <property type="entry name" value="PEPTIDE CHAIN RELEASE FACTOR"/>
    <property type="match status" value="1"/>
</dbReference>
<dbReference type="GO" id="GO:0004045">
    <property type="term" value="F:peptidyl-tRNA hydrolase activity"/>
    <property type="evidence" value="ECO:0007669"/>
    <property type="project" value="TreeGrafter"/>
</dbReference>
<dbReference type="Pfam" id="PF00472">
    <property type="entry name" value="RF-1"/>
    <property type="match status" value="1"/>
</dbReference>
<protein>
    <recommendedName>
        <fullName evidence="1">Prokaryotic-type class I peptide chain release factors domain-containing protein</fullName>
    </recommendedName>
</protein>
<reference evidence="2" key="1">
    <citation type="submission" date="2021-01" db="EMBL/GenBank/DDBJ databases">
        <authorList>
            <person name="Eckstrom K.M.E."/>
        </authorList>
    </citation>
    <scope>NUCLEOTIDE SEQUENCE</scope>
    <source>
        <strain evidence="2">UVCC 0001</strain>
    </source>
</reference>
<dbReference type="Gene3D" id="3.30.160.20">
    <property type="match status" value="1"/>
</dbReference>
<dbReference type="SUPFAM" id="SSF110916">
    <property type="entry name" value="Peptidyl-tRNA hydrolase domain-like"/>
    <property type="match status" value="1"/>
</dbReference>
<comment type="caution">
    <text evidence="2">The sequence shown here is derived from an EMBL/GenBank/DDBJ whole genome shotgun (WGS) entry which is preliminary data.</text>
</comment>
<evidence type="ECO:0000313" key="3">
    <source>
        <dbReference type="Proteomes" id="UP001255856"/>
    </source>
</evidence>
<name>A0AAD9IJN9_PROWI</name>
<organism evidence="2 3">
    <name type="scientific">Prototheca wickerhamii</name>
    <dbReference type="NCBI Taxonomy" id="3111"/>
    <lineage>
        <taxon>Eukaryota</taxon>
        <taxon>Viridiplantae</taxon>
        <taxon>Chlorophyta</taxon>
        <taxon>core chlorophytes</taxon>
        <taxon>Trebouxiophyceae</taxon>
        <taxon>Chlorellales</taxon>
        <taxon>Chlorellaceae</taxon>
        <taxon>Prototheca</taxon>
    </lineage>
</organism>
<proteinExistence type="predicted"/>
<dbReference type="GO" id="GO:0016150">
    <property type="term" value="F:translation release factor activity, codon nonspecific"/>
    <property type="evidence" value="ECO:0007669"/>
    <property type="project" value="TreeGrafter"/>
</dbReference>
<dbReference type="Proteomes" id="UP001255856">
    <property type="component" value="Unassembled WGS sequence"/>
</dbReference>
<feature type="domain" description="Prokaryotic-type class I peptide chain release factors" evidence="1">
    <location>
        <begin position="17"/>
        <end position="33"/>
    </location>
</feature>
<keyword evidence="3" id="KW-1185">Reference proteome</keyword>
<dbReference type="GO" id="GO:0005762">
    <property type="term" value="C:mitochondrial large ribosomal subunit"/>
    <property type="evidence" value="ECO:0007669"/>
    <property type="project" value="TreeGrafter"/>
</dbReference>
<accession>A0AAD9IJN9</accession>
<dbReference type="PROSITE" id="PS00745">
    <property type="entry name" value="RF_PROK_I"/>
    <property type="match status" value="1"/>
</dbReference>
<dbReference type="PANTHER" id="PTHR11075:SF54">
    <property type="entry name" value="LARGE RIBOSOMAL SUBUNIT PROTEIN ML62"/>
    <property type="match status" value="1"/>
</dbReference>
<evidence type="ECO:0000313" key="2">
    <source>
        <dbReference type="EMBL" id="KAK2079553.1"/>
    </source>
</evidence>
<sequence>MLQAQTGSTDVQIKFARSSGAGGQHVNKVNTKVDMRLSLDKADWLHPEIKGALRRQERGRINREGELVLTSQLTRSQADNVDDALSKLQRALDTAWESIQPIEEDPEKKKKLQKQCVGR</sequence>
<dbReference type="InterPro" id="IPR052104">
    <property type="entry name" value="Mito_Release_Factor_mL62"/>
</dbReference>
<dbReference type="AlphaFoldDB" id="A0AAD9IJN9"/>
<gene>
    <name evidence="2" type="ORF">QBZ16_001947</name>
</gene>
<dbReference type="InterPro" id="IPR000352">
    <property type="entry name" value="Pep_chain_release_fac_I"/>
</dbReference>
<dbReference type="GO" id="GO:0070126">
    <property type="term" value="P:mitochondrial translational termination"/>
    <property type="evidence" value="ECO:0007669"/>
    <property type="project" value="TreeGrafter"/>
</dbReference>